<dbReference type="AlphaFoldDB" id="A0A834SY76"/>
<comment type="caution">
    <text evidence="3">The sequence shown here is derived from an EMBL/GenBank/DDBJ whole genome shotgun (WGS) entry which is preliminary data.</text>
</comment>
<reference evidence="3" key="1">
    <citation type="submission" date="2020-09" db="EMBL/GenBank/DDBJ databases">
        <title>Genome-Enabled Discovery of Anthraquinone Biosynthesis in Senna tora.</title>
        <authorList>
            <person name="Kang S.-H."/>
            <person name="Pandey R.P."/>
            <person name="Lee C.-M."/>
            <person name="Sim J.-S."/>
            <person name="Jeong J.-T."/>
            <person name="Choi B.-S."/>
            <person name="Jung M."/>
            <person name="Ginzburg D."/>
            <person name="Zhao K."/>
            <person name="Won S.Y."/>
            <person name="Oh T.-J."/>
            <person name="Yu Y."/>
            <person name="Kim N.-H."/>
            <person name="Lee O.R."/>
            <person name="Lee T.-H."/>
            <person name="Bashyal P."/>
            <person name="Kim T.-S."/>
            <person name="Lee W.-H."/>
            <person name="Kawkins C."/>
            <person name="Kim C.-K."/>
            <person name="Kim J.S."/>
            <person name="Ahn B.O."/>
            <person name="Rhee S.Y."/>
            <person name="Sohng J.K."/>
        </authorList>
    </citation>
    <scope>NUCLEOTIDE SEQUENCE</scope>
    <source>
        <tissue evidence="3">Leaf</tissue>
    </source>
</reference>
<feature type="compositionally biased region" description="Pro residues" evidence="1">
    <location>
        <begin position="350"/>
        <end position="361"/>
    </location>
</feature>
<dbReference type="Pfam" id="PF22936">
    <property type="entry name" value="Pol_BBD"/>
    <property type="match status" value="1"/>
</dbReference>
<dbReference type="Proteomes" id="UP000634136">
    <property type="component" value="Unassembled WGS sequence"/>
</dbReference>
<dbReference type="PANTHER" id="PTHR35218:SF9">
    <property type="entry name" value="ENDONUCLEASE_EXONUCLEASE_PHOSPHATASE DOMAIN-CONTAINING PROTEIN"/>
    <property type="match status" value="1"/>
</dbReference>
<dbReference type="OrthoDB" id="1001388at2759"/>
<keyword evidence="4" id="KW-1185">Reference proteome</keyword>
<dbReference type="Gene3D" id="3.60.10.10">
    <property type="entry name" value="Endonuclease/exonuclease/phosphatase"/>
    <property type="match status" value="1"/>
</dbReference>
<dbReference type="SUPFAM" id="SSF56219">
    <property type="entry name" value="DNase I-like"/>
    <property type="match status" value="1"/>
</dbReference>
<evidence type="ECO:0000313" key="4">
    <source>
        <dbReference type="Proteomes" id="UP000634136"/>
    </source>
</evidence>
<dbReference type="PANTHER" id="PTHR35218">
    <property type="entry name" value="RNASE H DOMAIN-CONTAINING PROTEIN"/>
    <property type="match status" value="1"/>
</dbReference>
<dbReference type="InterPro" id="IPR054722">
    <property type="entry name" value="PolX-like_BBD"/>
</dbReference>
<accession>A0A834SY76</accession>
<protein>
    <submittedName>
        <fullName evidence="3">Retrovirus-related Pol polyprotein from transposon TNT 1-94</fullName>
    </submittedName>
</protein>
<name>A0A834SY76_9FABA</name>
<evidence type="ECO:0000256" key="1">
    <source>
        <dbReference type="SAM" id="MobiDB-lite"/>
    </source>
</evidence>
<sequence length="466" mass="52443">MGTFQQMPQLKNLHWEMYLTLPHLLNTPFARVFYPIKAWETLVDEIGTQQEWTQDWALKMLEAQLYSITSPEVQALMSALKRNGLLLLGTAVLDYTVNCKLSRWQDINSPQSGADSNSSCASSDSVGLSHSVYPIHMDPLNFLAWNARGASSPSFRRIFTDLKNQYQPNLVLISETRVGEDRVAKIIPTLGFSNFFRVDPMGFAGGIWLLWDRDQIAMKIHEYTFQEIHTTVEVTNGRAASYLPQSRLSNRKITIADGSATTVAGLGNVCLNDHITLKDVLDVPKLCTNLISVHKLSTDSQCSAIFHPTHCVFQEQGMKRMIGHAKERNGLYYLETCPPIINSALQPQQPSDPPPISPDPDPNLQTNQTLDSARPLQVYSRRKVPNPTSEPVQSSSSEPQDVEVIDSSNSHTHDYDVPIALRKVYDFNPLTPLDLFPLPIDKKTSIDEKKKVEIVKQLHEHVKQQN</sequence>
<dbReference type="EMBL" id="JAAIUW010000010">
    <property type="protein sequence ID" value="KAF7811858.1"/>
    <property type="molecule type" value="Genomic_DNA"/>
</dbReference>
<gene>
    <name evidence="3" type="ORF">G2W53_032834</name>
</gene>
<proteinExistence type="predicted"/>
<organism evidence="3 4">
    <name type="scientific">Senna tora</name>
    <dbReference type="NCBI Taxonomy" id="362788"/>
    <lineage>
        <taxon>Eukaryota</taxon>
        <taxon>Viridiplantae</taxon>
        <taxon>Streptophyta</taxon>
        <taxon>Embryophyta</taxon>
        <taxon>Tracheophyta</taxon>
        <taxon>Spermatophyta</taxon>
        <taxon>Magnoliopsida</taxon>
        <taxon>eudicotyledons</taxon>
        <taxon>Gunneridae</taxon>
        <taxon>Pentapetalae</taxon>
        <taxon>rosids</taxon>
        <taxon>fabids</taxon>
        <taxon>Fabales</taxon>
        <taxon>Fabaceae</taxon>
        <taxon>Caesalpinioideae</taxon>
        <taxon>Cassia clade</taxon>
        <taxon>Senna</taxon>
    </lineage>
</organism>
<feature type="region of interest" description="Disordered" evidence="1">
    <location>
        <begin position="343"/>
        <end position="413"/>
    </location>
</feature>
<evidence type="ECO:0000259" key="2">
    <source>
        <dbReference type="Pfam" id="PF22936"/>
    </source>
</evidence>
<feature type="compositionally biased region" description="Low complexity" evidence="1">
    <location>
        <begin position="389"/>
        <end position="399"/>
    </location>
</feature>
<evidence type="ECO:0000313" key="3">
    <source>
        <dbReference type="EMBL" id="KAF7811858.1"/>
    </source>
</evidence>
<dbReference type="InterPro" id="IPR036691">
    <property type="entry name" value="Endo/exonu/phosph_ase_sf"/>
</dbReference>
<feature type="domain" description="Retrovirus-related Pol polyprotein from transposon TNT 1-94-like beta-barrel" evidence="2">
    <location>
        <begin position="248"/>
        <end position="297"/>
    </location>
</feature>